<organism evidence="1 2">
    <name type="scientific">Trichinella pseudospiralis</name>
    <name type="common">Parasitic roundworm</name>
    <dbReference type="NCBI Taxonomy" id="6337"/>
    <lineage>
        <taxon>Eukaryota</taxon>
        <taxon>Metazoa</taxon>
        <taxon>Ecdysozoa</taxon>
        <taxon>Nematoda</taxon>
        <taxon>Enoplea</taxon>
        <taxon>Dorylaimia</taxon>
        <taxon>Trichinellida</taxon>
        <taxon>Trichinellidae</taxon>
        <taxon>Trichinella</taxon>
    </lineage>
</organism>
<dbReference type="OrthoDB" id="10565285at2759"/>
<proteinExistence type="predicted"/>
<accession>A0A0V1FCA5</accession>
<sequence>MPSSQLFIEYPNENLSSDKLPISNRLNIDTLNLVSVTDIDFHLKFRFLIFFYCSRVTDKRYFIIISNFSLLNLTYGFKLNFYNCFYIFVLCCEMIDDHISINNIQFYYSFVFSKKMLERDKQMHIECDGNKKLMDDEKAAGILLSSASRIIRRTRE</sequence>
<comment type="caution">
    <text evidence="1">The sequence shown here is derived from an EMBL/GenBank/DDBJ whole genome shotgun (WGS) entry which is preliminary data.</text>
</comment>
<protein>
    <submittedName>
        <fullName evidence="1">Uncharacterized protein</fullName>
    </submittedName>
</protein>
<name>A0A0V1FCA5_TRIPS</name>
<reference evidence="1 2" key="1">
    <citation type="submission" date="2015-01" db="EMBL/GenBank/DDBJ databases">
        <title>Evolution of Trichinella species and genotypes.</title>
        <authorList>
            <person name="Korhonen P.K."/>
            <person name="Edoardo P."/>
            <person name="Giuseppe L.R."/>
            <person name="Gasser R.B."/>
        </authorList>
    </citation>
    <scope>NUCLEOTIDE SEQUENCE [LARGE SCALE GENOMIC DNA]</scope>
    <source>
        <strain evidence="1">ISS470</strain>
    </source>
</reference>
<gene>
    <name evidence="1" type="ORF">T4D_4809</name>
</gene>
<evidence type="ECO:0000313" key="2">
    <source>
        <dbReference type="Proteomes" id="UP000054995"/>
    </source>
</evidence>
<dbReference type="AlphaFoldDB" id="A0A0V1FCA5"/>
<evidence type="ECO:0000313" key="1">
    <source>
        <dbReference type="EMBL" id="KRY83458.1"/>
    </source>
</evidence>
<dbReference type="EMBL" id="JYDT01000140">
    <property type="protein sequence ID" value="KRY83458.1"/>
    <property type="molecule type" value="Genomic_DNA"/>
</dbReference>
<keyword evidence="2" id="KW-1185">Reference proteome</keyword>
<dbReference type="Proteomes" id="UP000054995">
    <property type="component" value="Unassembled WGS sequence"/>
</dbReference>